<evidence type="ECO:0000313" key="1">
    <source>
        <dbReference type="EMBL" id="NKX49879.1"/>
    </source>
</evidence>
<protein>
    <submittedName>
        <fullName evidence="1">Winged helix-turn-helix domain-containing protein</fullName>
    </submittedName>
</protein>
<name>A0ABX1JNC0_9MICC</name>
<keyword evidence="2" id="KW-1185">Reference proteome</keyword>
<gene>
    <name evidence="1" type="ORF">HER39_04680</name>
</gene>
<dbReference type="PANTHER" id="PTHR30528">
    <property type="entry name" value="CYTOPLASMIC PROTEIN"/>
    <property type="match status" value="1"/>
</dbReference>
<evidence type="ECO:0000313" key="2">
    <source>
        <dbReference type="Proteomes" id="UP000523795"/>
    </source>
</evidence>
<comment type="caution">
    <text evidence="1">The sequence shown here is derived from an EMBL/GenBank/DDBJ whole genome shotgun (WGS) entry which is preliminary data.</text>
</comment>
<reference evidence="1 2" key="1">
    <citation type="submission" date="2020-04" db="EMBL/GenBank/DDBJ databases">
        <authorList>
            <person name="Liu S."/>
        </authorList>
    </citation>
    <scope>NUCLEOTIDE SEQUENCE [LARGE SCALE GENOMIC DNA]</scope>
    <source>
        <strain evidence="1 2">CGMCC 1.15091</strain>
    </source>
</reference>
<feature type="non-terminal residue" evidence="1">
    <location>
        <position position="1"/>
    </location>
</feature>
<dbReference type="Proteomes" id="UP000523795">
    <property type="component" value="Unassembled WGS sequence"/>
</dbReference>
<dbReference type="InterPro" id="IPR009351">
    <property type="entry name" value="AlkZ-like"/>
</dbReference>
<dbReference type="PANTHER" id="PTHR30528:SF0">
    <property type="entry name" value="CYTOPLASMIC PROTEIN"/>
    <property type="match status" value="1"/>
</dbReference>
<proteinExistence type="predicted"/>
<accession>A0ABX1JNC0</accession>
<sequence length="211" mass="22567">PDPREAMLRLVEAAAAAHGIGSARCLAVYFRLPVKAAAQAAGILAGRGVLEEVEVQDWPGPVYLHPAAARPRKAAGRALLSPFDSLVFERRRLQQLFGFHYRIEIYTPAARRRFGYYVLPFLLGEKICARGDLKADRAAGLLLVGGAYAEPQAPAGTAAELAQELELLAHWLGLGAVVVQDRGGLAEPLARALGQRPAAAEELALVETSLT</sequence>
<dbReference type="Pfam" id="PF06224">
    <property type="entry name" value="AlkZ-like"/>
    <property type="match status" value="1"/>
</dbReference>
<organism evidence="1 2">
    <name type="scientific">Arthrobacter deserti</name>
    <dbReference type="NCBI Taxonomy" id="1742687"/>
    <lineage>
        <taxon>Bacteria</taxon>
        <taxon>Bacillati</taxon>
        <taxon>Actinomycetota</taxon>
        <taxon>Actinomycetes</taxon>
        <taxon>Micrococcales</taxon>
        <taxon>Micrococcaceae</taxon>
        <taxon>Arthrobacter</taxon>
    </lineage>
</organism>
<dbReference type="EMBL" id="JAAZSR010000045">
    <property type="protein sequence ID" value="NKX49879.1"/>
    <property type="molecule type" value="Genomic_DNA"/>
</dbReference>